<keyword evidence="4 6" id="KW-0012">Acyltransferase</keyword>
<comment type="cofactor">
    <cofactor evidence="6">
        <name>Fe(2+)</name>
        <dbReference type="ChEBI" id="CHEBI:29033"/>
    </cofactor>
    <text evidence="6">Binds 1 Fe(2+) ion per subunit.</text>
</comment>
<comment type="function">
    <text evidence="6">Required for the formation of a threonylcarbamoyl group on adenosine at position 37 (t(6)A37) in tRNAs that read codons beginning with adenine. Is involved in the transfer of the threonylcarbamoyl moiety of threonylcarbamoyl-AMP (TC-AMP) to the N6 group of A37, together with TsaE and TsaB. TsaD likely plays a direct catalytic role in this reaction.</text>
</comment>
<dbReference type="EC" id="2.3.1.234" evidence="6"/>
<feature type="binding site" evidence="6">
    <location>
        <position position="276"/>
    </location>
    <ligand>
        <name>substrate</name>
    </ligand>
</feature>
<feature type="binding site" evidence="6">
    <location>
        <position position="186"/>
    </location>
    <ligand>
        <name>substrate</name>
    </ligand>
</feature>
<dbReference type="SUPFAM" id="SSF53067">
    <property type="entry name" value="Actin-like ATPase domain"/>
    <property type="match status" value="2"/>
</dbReference>
<feature type="binding site" evidence="6">
    <location>
        <position position="169"/>
    </location>
    <ligand>
        <name>substrate</name>
    </ligand>
</feature>
<comment type="caution">
    <text evidence="8">The sequence shown here is derived from an EMBL/GenBank/DDBJ whole genome shotgun (WGS) entry which is preliminary data.</text>
</comment>
<dbReference type="Proteomes" id="UP001200430">
    <property type="component" value="Unassembled WGS sequence"/>
</dbReference>
<gene>
    <name evidence="6 8" type="primary">tsaD</name>
    <name evidence="8" type="ORF">L2W38_01165</name>
</gene>
<dbReference type="HAMAP" id="MF_01445">
    <property type="entry name" value="TsaD"/>
    <property type="match status" value="1"/>
</dbReference>
<keyword evidence="6" id="KW-0408">Iron</keyword>
<name>A0ABS9EJP0_9BACT</name>
<dbReference type="InterPro" id="IPR017861">
    <property type="entry name" value="KAE1/TsaD"/>
</dbReference>
<dbReference type="InterPro" id="IPR043129">
    <property type="entry name" value="ATPase_NBD"/>
</dbReference>
<feature type="domain" description="Gcp-like" evidence="7">
    <location>
        <begin position="25"/>
        <end position="307"/>
    </location>
</feature>
<dbReference type="PANTHER" id="PTHR11735:SF6">
    <property type="entry name" value="TRNA N6-ADENOSINE THREONYLCARBAMOYLTRANSFERASE, MITOCHONDRIAL"/>
    <property type="match status" value="1"/>
</dbReference>
<feature type="binding site" evidence="6">
    <location>
        <position position="301"/>
    </location>
    <ligand>
        <name>Fe cation</name>
        <dbReference type="ChEBI" id="CHEBI:24875"/>
    </ligand>
</feature>
<dbReference type="Pfam" id="PF00814">
    <property type="entry name" value="TsaD"/>
    <property type="match status" value="1"/>
</dbReference>
<dbReference type="InterPro" id="IPR000905">
    <property type="entry name" value="Gcp-like_dom"/>
</dbReference>
<organism evidence="8 9">
    <name type="scientific">Dethiosulfovibrio marinus</name>
    <dbReference type="NCBI Taxonomy" id="133532"/>
    <lineage>
        <taxon>Bacteria</taxon>
        <taxon>Thermotogati</taxon>
        <taxon>Synergistota</taxon>
        <taxon>Synergistia</taxon>
        <taxon>Synergistales</taxon>
        <taxon>Dethiosulfovibrionaceae</taxon>
        <taxon>Dethiosulfovibrio</taxon>
    </lineage>
</organism>
<dbReference type="Gene3D" id="3.30.420.40">
    <property type="match status" value="2"/>
</dbReference>
<dbReference type="GO" id="GO:0061711">
    <property type="term" value="F:tRNA N(6)-L-threonylcarbamoyladenine synthase activity"/>
    <property type="evidence" value="ECO:0007669"/>
    <property type="project" value="UniProtKB-EC"/>
</dbReference>
<evidence type="ECO:0000256" key="3">
    <source>
        <dbReference type="ARBA" id="ARBA00022723"/>
    </source>
</evidence>
<feature type="binding site" evidence="6">
    <location>
        <position position="182"/>
    </location>
    <ligand>
        <name>substrate</name>
    </ligand>
</feature>
<evidence type="ECO:0000256" key="4">
    <source>
        <dbReference type="ARBA" id="ARBA00023315"/>
    </source>
</evidence>
<accession>A0ABS9EJP0</accession>
<keyword evidence="6" id="KW-0963">Cytoplasm</keyword>
<sequence>MGFLTLAIESSCDDTAVAILEGQRNVLSSTMSSQVESHAPFGGVVPEYASRMHLEATLPLVDRALAEADAKPSDLGLIAVTAGPGLMGSLLVGVMTAKGLAQAWKKPILGVNHLEGHVFANVVNHPDLDPPFIAMIVSGGHTEVVLVENLGSYRILGGTKDDAAGEAYDKVAKLLGLAYPGGPIVDELAKDGDPQAFDFPVPLKKSDEISFSFSGLKTAVLWQIERIKREGTSLPVKDICASFQRAAVEALICKLDLAVQKTGVEKVVLSGGVAANSYLRGMVLDRGDWKGYVPDLFYCTDNAVMIGAAGYHGWMRGRRSGLDLSPSPSWSIMDGV</sequence>
<protein>
    <recommendedName>
        <fullName evidence="6">tRNA N6-adenosine threonylcarbamoyltransferase</fullName>
        <ecNumber evidence="6">2.3.1.234</ecNumber>
    </recommendedName>
    <alternativeName>
        <fullName evidence="6">N6-L-threonylcarbamoyladenine synthase</fullName>
        <shortName evidence="6">t(6)A synthase</shortName>
    </alternativeName>
    <alternativeName>
        <fullName evidence="6">t(6)A37 threonylcarbamoyladenosine biosynthesis protein TsaD</fullName>
    </alternativeName>
    <alternativeName>
        <fullName evidence="6">tRNA threonylcarbamoyladenosine biosynthesis protein TsaD</fullName>
    </alternativeName>
</protein>
<dbReference type="NCBIfam" id="TIGR00329">
    <property type="entry name" value="gcp_kae1"/>
    <property type="match status" value="1"/>
</dbReference>
<evidence type="ECO:0000256" key="5">
    <source>
        <dbReference type="ARBA" id="ARBA00048117"/>
    </source>
</evidence>
<comment type="subcellular location">
    <subcellularLocation>
        <location evidence="6">Cytoplasm</location>
    </subcellularLocation>
</comment>
<evidence type="ECO:0000256" key="6">
    <source>
        <dbReference type="HAMAP-Rule" id="MF_01445"/>
    </source>
</evidence>
<dbReference type="NCBIfam" id="TIGR03723">
    <property type="entry name" value="T6A_TsaD_YgjD"/>
    <property type="match status" value="1"/>
</dbReference>
<evidence type="ECO:0000313" key="8">
    <source>
        <dbReference type="EMBL" id="MCF4141426.1"/>
    </source>
</evidence>
<feature type="binding site" evidence="6">
    <location>
        <position position="113"/>
    </location>
    <ligand>
        <name>Fe cation</name>
        <dbReference type="ChEBI" id="CHEBI:24875"/>
    </ligand>
</feature>
<feature type="binding site" evidence="6">
    <location>
        <position position="117"/>
    </location>
    <ligand>
        <name>Fe cation</name>
        <dbReference type="ChEBI" id="CHEBI:24875"/>
    </ligand>
</feature>
<evidence type="ECO:0000256" key="2">
    <source>
        <dbReference type="ARBA" id="ARBA00022694"/>
    </source>
</evidence>
<dbReference type="PRINTS" id="PR00789">
    <property type="entry name" value="OSIALOPTASE"/>
</dbReference>
<evidence type="ECO:0000259" key="7">
    <source>
        <dbReference type="Pfam" id="PF00814"/>
    </source>
</evidence>
<dbReference type="RefSeq" id="WP_236097839.1">
    <property type="nucleotide sequence ID" value="NZ_JAKGUD010000001.1"/>
</dbReference>
<dbReference type="CDD" id="cd24133">
    <property type="entry name" value="ASKHA_NBD_TsaD_bac"/>
    <property type="match status" value="1"/>
</dbReference>
<keyword evidence="2 6" id="KW-0819">tRNA processing</keyword>
<comment type="catalytic activity">
    <reaction evidence="5 6">
        <text>L-threonylcarbamoyladenylate + adenosine(37) in tRNA = N(6)-L-threonylcarbamoyladenosine(37) in tRNA + AMP + H(+)</text>
        <dbReference type="Rhea" id="RHEA:37059"/>
        <dbReference type="Rhea" id="RHEA-COMP:10162"/>
        <dbReference type="Rhea" id="RHEA-COMP:10163"/>
        <dbReference type="ChEBI" id="CHEBI:15378"/>
        <dbReference type="ChEBI" id="CHEBI:73682"/>
        <dbReference type="ChEBI" id="CHEBI:74411"/>
        <dbReference type="ChEBI" id="CHEBI:74418"/>
        <dbReference type="ChEBI" id="CHEBI:456215"/>
        <dbReference type="EC" id="2.3.1.234"/>
    </reaction>
</comment>
<dbReference type="EMBL" id="JAKGUD010000001">
    <property type="protein sequence ID" value="MCF4141426.1"/>
    <property type="molecule type" value="Genomic_DNA"/>
</dbReference>
<keyword evidence="1 6" id="KW-0808">Transferase</keyword>
<proteinExistence type="inferred from homology"/>
<keyword evidence="9" id="KW-1185">Reference proteome</keyword>
<dbReference type="InterPro" id="IPR017860">
    <property type="entry name" value="Peptidase_M22_CS"/>
</dbReference>
<evidence type="ECO:0000256" key="1">
    <source>
        <dbReference type="ARBA" id="ARBA00022679"/>
    </source>
</evidence>
<evidence type="ECO:0000313" key="9">
    <source>
        <dbReference type="Proteomes" id="UP001200430"/>
    </source>
</evidence>
<dbReference type="InterPro" id="IPR022450">
    <property type="entry name" value="TsaD"/>
</dbReference>
<reference evidence="8 9" key="1">
    <citation type="submission" date="2022-01" db="EMBL/GenBank/DDBJ databases">
        <title>Dethiosulfovibrio faecalis sp. nov., a novel proteolytic, non-sulfur-reducing bacterium isolated from a marine aquaculture solid waste bioreactor.</title>
        <authorList>
            <person name="Grabowski S."/>
            <person name="Apolinario E."/>
            <person name="Schneider N."/>
            <person name="Marshall C.W."/>
            <person name="Sowers K.R."/>
        </authorList>
    </citation>
    <scope>NUCLEOTIDE SEQUENCE [LARGE SCALE GENOMIC DNA]</scope>
    <source>
        <strain evidence="8 9">DSM 12537</strain>
    </source>
</reference>
<comment type="similarity">
    <text evidence="6">Belongs to the KAE1 / TsaD family.</text>
</comment>
<dbReference type="PANTHER" id="PTHR11735">
    <property type="entry name" value="TRNA N6-ADENOSINE THREONYLCARBAMOYLTRANSFERASE"/>
    <property type="match status" value="1"/>
</dbReference>
<keyword evidence="3 6" id="KW-0479">Metal-binding</keyword>
<dbReference type="PROSITE" id="PS01016">
    <property type="entry name" value="GLYCOPROTEASE"/>
    <property type="match status" value="1"/>
</dbReference>
<feature type="binding site" evidence="6">
    <location>
        <begin position="136"/>
        <end position="140"/>
    </location>
    <ligand>
        <name>substrate</name>
    </ligand>
</feature>